<dbReference type="CDD" id="cd00899">
    <property type="entry name" value="b4GalT"/>
    <property type="match status" value="1"/>
</dbReference>
<evidence type="ECO:0000256" key="9">
    <source>
        <dbReference type="ARBA" id="ARBA00023136"/>
    </source>
</evidence>
<evidence type="ECO:0000256" key="3">
    <source>
        <dbReference type="ARBA" id="ARBA00005735"/>
    </source>
</evidence>
<dbReference type="GO" id="GO:0008378">
    <property type="term" value="F:galactosyltransferase activity"/>
    <property type="evidence" value="ECO:0007669"/>
    <property type="project" value="TreeGrafter"/>
</dbReference>
<dbReference type="Pfam" id="PF02709">
    <property type="entry name" value="Glyco_transf_7C"/>
    <property type="match status" value="1"/>
</dbReference>
<dbReference type="SUPFAM" id="SSF53448">
    <property type="entry name" value="Nucleotide-diphospho-sugar transferases"/>
    <property type="match status" value="1"/>
</dbReference>
<dbReference type="PRINTS" id="PR02050">
    <property type="entry name" value="B14GALTRFASE"/>
</dbReference>
<protein>
    <recommendedName>
        <fullName evidence="12">Beta-1,4-galactosyltransferase</fullName>
        <shortName evidence="12">Beta-1,4-GalTase</shortName>
        <ecNumber evidence="12">2.4.1.-</ecNumber>
    </recommendedName>
</protein>
<dbReference type="InterPro" id="IPR027995">
    <property type="entry name" value="Galactosyl_T_N"/>
</dbReference>
<reference evidence="15" key="1">
    <citation type="journal article" date="2023" name="DNA Res.">
        <title>Chromosome-level genome assembly of Phrynocephalus forsythii using third-generation DNA sequencing and Hi-C analysis.</title>
        <authorList>
            <person name="Qi Y."/>
            <person name="Zhao W."/>
            <person name="Zhao Y."/>
            <person name="Niu C."/>
            <person name="Cao S."/>
            <person name="Zhang Y."/>
        </authorList>
    </citation>
    <scope>NUCLEOTIDE SEQUENCE</scope>
    <source>
        <tissue evidence="15">Muscle</tissue>
    </source>
</reference>
<keyword evidence="11 12" id="KW-0464">Manganese</keyword>
<evidence type="ECO:0000259" key="13">
    <source>
        <dbReference type="Pfam" id="PF02709"/>
    </source>
</evidence>
<comment type="caution">
    <text evidence="15">The sequence shown here is derived from an EMBL/GenBank/DDBJ whole genome shotgun (WGS) entry which is preliminary data.</text>
</comment>
<dbReference type="InterPro" id="IPR003859">
    <property type="entry name" value="Galactosyl_T"/>
</dbReference>
<dbReference type="GO" id="GO:0046872">
    <property type="term" value="F:metal ion binding"/>
    <property type="evidence" value="ECO:0007669"/>
    <property type="project" value="UniProtKB-UniRule"/>
</dbReference>
<evidence type="ECO:0000256" key="1">
    <source>
        <dbReference type="ARBA" id="ARBA00004323"/>
    </source>
</evidence>
<evidence type="ECO:0000256" key="5">
    <source>
        <dbReference type="ARBA" id="ARBA00022679"/>
    </source>
</evidence>
<keyword evidence="16" id="KW-1185">Reference proteome</keyword>
<dbReference type="Gene3D" id="3.90.550.10">
    <property type="entry name" value="Spore Coat Polysaccharide Biosynthesis Protein SpsA, Chain A"/>
    <property type="match status" value="1"/>
</dbReference>
<accession>A0A9Q0XQ24</accession>
<dbReference type="PANTHER" id="PTHR19300:SF42">
    <property type="entry name" value="BETA-1,4-GALACTOSYLTRANSFERASE"/>
    <property type="match status" value="1"/>
</dbReference>
<comment type="similarity">
    <text evidence="3 12">Belongs to the glycosyltransferase 7 family.</text>
</comment>
<name>A0A9Q0XQ24_9SAUR</name>
<feature type="domain" description="Galactosyltransferase N-terminal" evidence="14">
    <location>
        <begin position="78"/>
        <end position="211"/>
    </location>
</feature>
<dbReference type="EMBL" id="JAPFRF010000010">
    <property type="protein sequence ID" value="KAJ7320265.1"/>
    <property type="molecule type" value="Genomic_DNA"/>
</dbReference>
<keyword evidence="4 12" id="KW-0328">Glycosyltransferase</keyword>
<keyword evidence="7 12" id="KW-0735">Signal-anchor</keyword>
<evidence type="ECO:0000256" key="8">
    <source>
        <dbReference type="ARBA" id="ARBA00022989"/>
    </source>
</evidence>
<dbReference type="AlphaFoldDB" id="A0A9Q0XQ24"/>
<evidence type="ECO:0000259" key="14">
    <source>
        <dbReference type="Pfam" id="PF13733"/>
    </source>
</evidence>
<evidence type="ECO:0000256" key="7">
    <source>
        <dbReference type="ARBA" id="ARBA00022968"/>
    </source>
</evidence>
<dbReference type="GO" id="GO:0005975">
    <property type="term" value="P:carbohydrate metabolic process"/>
    <property type="evidence" value="ECO:0007669"/>
    <property type="project" value="InterPro"/>
</dbReference>
<keyword evidence="12" id="KW-0333">Golgi apparatus</keyword>
<dbReference type="PANTHER" id="PTHR19300">
    <property type="entry name" value="BETA-1,4-GALACTOSYLTRANSFERASE"/>
    <property type="match status" value="1"/>
</dbReference>
<evidence type="ECO:0000256" key="6">
    <source>
        <dbReference type="ARBA" id="ARBA00022692"/>
    </source>
</evidence>
<keyword evidence="12" id="KW-0479">Metal-binding</keyword>
<keyword evidence="9 12" id="KW-0472">Membrane</keyword>
<dbReference type="EC" id="2.4.1.-" evidence="12"/>
<evidence type="ECO:0000313" key="16">
    <source>
        <dbReference type="Proteomes" id="UP001142489"/>
    </source>
</evidence>
<keyword evidence="5 12" id="KW-0808">Transferase</keyword>
<dbReference type="Pfam" id="PF13733">
    <property type="entry name" value="Glyco_transf_7N"/>
    <property type="match status" value="1"/>
</dbReference>
<comment type="subcellular location">
    <subcellularLocation>
        <location evidence="1 12">Golgi apparatus membrane</location>
        <topology evidence="1 12">Single-pass type II membrane protein</topology>
    </subcellularLocation>
</comment>
<feature type="domain" description="Galactosyltransferase C-terminal" evidence="13">
    <location>
        <begin position="218"/>
        <end position="289"/>
    </location>
</feature>
<evidence type="ECO:0000256" key="2">
    <source>
        <dbReference type="ARBA" id="ARBA00004922"/>
    </source>
</evidence>
<evidence type="ECO:0000256" key="12">
    <source>
        <dbReference type="RuleBase" id="RU368121"/>
    </source>
</evidence>
<gene>
    <name evidence="15" type="ORF">JRQ81_019776</name>
</gene>
<evidence type="ECO:0000256" key="4">
    <source>
        <dbReference type="ARBA" id="ARBA00022676"/>
    </source>
</evidence>
<comment type="pathway">
    <text evidence="2 12">Protein modification; protein glycosylation.</text>
</comment>
<dbReference type="InterPro" id="IPR029044">
    <property type="entry name" value="Nucleotide-diphossugar_trans"/>
</dbReference>
<evidence type="ECO:0000256" key="10">
    <source>
        <dbReference type="ARBA" id="ARBA00023180"/>
    </source>
</evidence>
<organism evidence="15 16">
    <name type="scientific">Phrynocephalus forsythii</name>
    <dbReference type="NCBI Taxonomy" id="171643"/>
    <lineage>
        <taxon>Eukaryota</taxon>
        <taxon>Metazoa</taxon>
        <taxon>Chordata</taxon>
        <taxon>Craniata</taxon>
        <taxon>Vertebrata</taxon>
        <taxon>Euteleostomi</taxon>
        <taxon>Lepidosauria</taxon>
        <taxon>Squamata</taxon>
        <taxon>Bifurcata</taxon>
        <taxon>Unidentata</taxon>
        <taxon>Episquamata</taxon>
        <taxon>Toxicofera</taxon>
        <taxon>Iguania</taxon>
        <taxon>Acrodonta</taxon>
        <taxon>Agamidae</taxon>
        <taxon>Agaminae</taxon>
        <taxon>Phrynocephalus</taxon>
    </lineage>
</organism>
<dbReference type="InterPro" id="IPR027791">
    <property type="entry name" value="Galactosyl_T_C"/>
</dbReference>
<keyword evidence="6 12" id="KW-0812">Transmembrane</keyword>
<keyword evidence="10 12" id="KW-0325">Glycoprotein</keyword>
<dbReference type="Proteomes" id="UP001142489">
    <property type="component" value="Unassembled WGS sequence"/>
</dbReference>
<keyword evidence="8 12" id="KW-1133">Transmembrane helix</keyword>
<evidence type="ECO:0000313" key="15">
    <source>
        <dbReference type="EMBL" id="KAJ7320265.1"/>
    </source>
</evidence>
<comment type="cofactor">
    <cofactor evidence="12">
        <name>Mn(2+)</name>
        <dbReference type="ChEBI" id="CHEBI:29035"/>
    </cofactor>
</comment>
<evidence type="ECO:0000256" key="11">
    <source>
        <dbReference type="ARBA" id="ARBA00023211"/>
    </source>
</evidence>
<dbReference type="OrthoDB" id="10016069at2759"/>
<feature type="transmembrane region" description="Helical" evidence="12">
    <location>
        <begin position="16"/>
        <end position="33"/>
    </location>
</feature>
<dbReference type="GO" id="GO:0032580">
    <property type="term" value="C:Golgi cisterna membrane"/>
    <property type="evidence" value="ECO:0007669"/>
    <property type="project" value="UniProtKB-UniRule"/>
</dbReference>
<comment type="function">
    <text evidence="12">Responsible for the synthesis of complex-type N-linked oligosaccharides in many glycoproteins as well as the carbohydrate moieties of glycolipids.</text>
</comment>
<proteinExistence type="inferred from homology"/>
<sequence>MAFGRKMISSQVENRWFLLFLIIFQAIFILILYRGSTSVVPQDHLDIPRPLDYSKTEDVYTNLSLYIRGTNNASMQDCTSQTLINVGPLTITFDMLPSEKNIIDKNPYVQPGGCYRPQHCVARYGTAVIVPYRNREKQLRHFLYYLHPFLQRQQLHYCIYLIHQGGNGPFNRAKLLNIGVREALKDEDWDCLLLHNVNLIPENDYNFYICDGKFPKLMASAIDKFLYSVPYQSFFGGVTAFRPEHYLKINGFPNTYWDRNGEDDDIAERIQIAGMKIHRTPFILGRYKSADGKRASGPRMHYIKPAEVHTRKTWKDDGMNSLDFKLLAKKKHPLYMNITVDIGAPPVQSSQVKKEGNKT</sequence>
<dbReference type="GO" id="GO:0000139">
    <property type="term" value="C:Golgi membrane"/>
    <property type="evidence" value="ECO:0007669"/>
    <property type="project" value="UniProtKB-SubCell"/>
</dbReference>